<dbReference type="Proteomes" id="UP000503447">
    <property type="component" value="Chromosome"/>
</dbReference>
<dbReference type="RefSeq" id="WP_171475263.1">
    <property type="nucleotide sequence ID" value="NZ_CP053452.2"/>
</dbReference>
<dbReference type="EMBL" id="CP053452">
    <property type="protein sequence ID" value="QJX00539.1"/>
    <property type="molecule type" value="Genomic_DNA"/>
</dbReference>
<dbReference type="KEGG" id="ftj:FTUN_8169"/>
<proteinExistence type="predicted"/>
<organism evidence="1 2">
    <name type="scientific">Frigoriglobus tundricola</name>
    <dbReference type="NCBI Taxonomy" id="2774151"/>
    <lineage>
        <taxon>Bacteria</taxon>
        <taxon>Pseudomonadati</taxon>
        <taxon>Planctomycetota</taxon>
        <taxon>Planctomycetia</taxon>
        <taxon>Gemmatales</taxon>
        <taxon>Gemmataceae</taxon>
        <taxon>Frigoriglobus</taxon>
    </lineage>
</organism>
<keyword evidence="2" id="KW-1185">Reference proteome</keyword>
<evidence type="ECO:0000313" key="2">
    <source>
        <dbReference type="Proteomes" id="UP000503447"/>
    </source>
</evidence>
<evidence type="ECO:0000313" key="1">
    <source>
        <dbReference type="EMBL" id="QJX00539.1"/>
    </source>
</evidence>
<reference evidence="2" key="1">
    <citation type="submission" date="2020-05" db="EMBL/GenBank/DDBJ databases">
        <title>Frigoriglobus tundricola gen. nov., sp. nov., a psychrotolerant cellulolytic planctomycete of the family Gemmataceae with two divergent copies of 16S rRNA gene.</title>
        <authorList>
            <person name="Kulichevskaya I.S."/>
            <person name="Ivanova A.A."/>
            <person name="Naumoff D.G."/>
            <person name="Beletsky A.V."/>
            <person name="Rijpstra W.I.C."/>
            <person name="Sinninghe Damste J.S."/>
            <person name="Mardanov A.V."/>
            <person name="Ravin N.V."/>
            <person name="Dedysh S.N."/>
        </authorList>
    </citation>
    <scope>NUCLEOTIDE SEQUENCE [LARGE SCALE GENOMIC DNA]</scope>
    <source>
        <strain evidence="2">PL17</strain>
    </source>
</reference>
<accession>A0A6M5Z2S0</accession>
<sequence length="95" mass="10433">MMSTPSRTELDEDAPGRARRAERLATVISASVLHELGTPADLFRVSVVRLWENHYRVNVQTGPDAVSTRVAHSFFLKVDEAGAVQAASPAIVRLY</sequence>
<gene>
    <name evidence="1" type="ORF">FTUN_8169</name>
</gene>
<protein>
    <submittedName>
        <fullName evidence="1">Uncharacterized protein</fullName>
    </submittedName>
</protein>
<name>A0A6M5Z2S0_9BACT</name>
<dbReference type="AlphaFoldDB" id="A0A6M5Z2S0"/>